<evidence type="ECO:0000313" key="6">
    <source>
        <dbReference type="Proteomes" id="UP000466848"/>
    </source>
</evidence>
<dbReference type="GO" id="GO:0005737">
    <property type="term" value="C:cytoplasm"/>
    <property type="evidence" value="ECO:0007669"/>
    <property type="project" value="UniProtKB-SubCell"/>
</dbReference>
<evidence type="ECO:0000313" key="5">
    <source>
        <dbReference type="EMBL" id="QIB69463.1"/>
    </source>
</evidence>
<evidence type="ECO:0000256" key="4">
    <source>
        <dbReference type="NCBIfam" id="TIGR00152"/>
    </source>
</evidence>
<name>A0A858BU49_9FIRM</name>
<feature type="binding site" evidence="3">
    <location>
        <begin position="11"/>
        <end position="16"/>
    </location>
    <ligand>
        <name>ATP</name>
        <dbReference type="ChEBI" id="CHEBI:30616"/>
    </ligand>
</feature>
<keyword evidence="3 5" id="KW-0808">Transferase</keyword>
<comment type="subcellular location">
    <subcellularLocation>
        <location evidence="3">Cytoplasm</location>
    </subcellularLocation>
</comment>
<evidence type="ECO:0000256" key="3">
    <source>
        <dbReference type="HAMAP-Rule" id="MF_00376"/>
    </source>
</evidence>
<dbReference type="NCBIfam" id="TIGR00152">
    <property type="entry name" value="dephospho-CoA kinase"/>
    <property type="match status" value="1"/>
</dbReference>
<dbReference type="Pfam" id="PF01121">
    <property type="entry name" value="CoaE"/>
    <property type="match status" value="1"/>
</dbReference>
<dbReference type="InterPro" id="IPR001977">
    <property type="entry name" value="Depp_CoAkinase"/>
</dbReference>
<dbReference type="PANTHER" id="PTHR10695">
    <property type="entry name" value="DEPHOSPHO-COA KINASE-RELATED"/>
    <property type="match status" value="1"/>
</dbReference>
<dbReference type="UniPathway" id="UPA00241">
    <property type="reaction ID" value="UER00356"/>
</dbReference>
<keyword evidence="2 3" id="KW-0067">ATP-binding</keyword>
<gene>
    <name evidence="3" type="primary">coaE</name>
    <name evidence="5" type="ORF">Ami103574_09030</name>
</gene>
<dbReference type="CDD" id="cd02022">
    <property type="entry name" value="DPCK"/>
    <property type="match status" value="1"/>
</dbReference>
<dbReference type="InterPro" id="IPR027417">
    <property type="entry name" value="P-loop_NTPase"/>
</dbReference>
<dbReference type="GO" id="GO:0015937">
    <property type="term" value="P:coenzyme A biosynthetic process"/>
    <property type="evidence" value="ECO:0007669"/>
    <property type="project" value="UniProtKB-UniRule"/>
</dbReference>
<dbReference type="AlphaFoldDB" id="A0A858BU49"/>
<keyword evidence="3" id="KW-0173">Coenzyme A biosynthesis</keyword>
<keyword evidence="3" id="KW-0963">Cytoplasm</keyword>
<dbReference type="HAMAP" id="MF_00376">
    <property type="entry name" value="Dephospho_CoA_kinase"/>
    <property type="match status" value="1"/>
</dbReference>
<accession>A0A858BU49</accession>
<protein>
    <recommendedName>
        <fullName evidence="3 4">Dephospho-CoA kinase</fullName>
        <ecNumber evidence="3 4">2.7.1.24</ecNumber>
    </recommendedName>
    <alternativeName>
        <fullName evidence="3">Dephosphocoenzyme A kinase</fullName>
    </alternativeName>
</protein>
<dbReference type="Gene3D" id="3.40.50.300">
    <property type="entry name" value="P-loop containing nucleotide triphosphate hydrolases"/>
    <property type="match status" value="1"/>
</dbReference>
<dbReference type="RefSeq" id="WP_163066706.1">
    <property type="nucleotide sequence ID" value="NZ_CP048649.1"/>
</dbReference>
<comment type="catalytic activity">
    <reaction evidence="3">
        <text>3'-dephospho-CoA + ATP = ADP + CoA + H(+)</text>
        <dbReference type="Rhea" id="RHEA:18245"/>
        <dbReference type="ChEBI" id="CHEBI:15378"/>
        <dbReference type="ChEBI" id="CHEBI:30616"/>
        <dbReference type="ChEBI" id="CHEBI:57287"/>
        <dbReference type="ChEBI" id="CHEBI:57328"/>
        <dbReference type="ChEBI" id="CHEBI:456216"/>
        <dbReference type="EC" id="2.7.1.24"/>
    </reaction>
</comment>
<dbReference type="EC" id="2.7.1.24" evidence="3 4"/>
<sequence length="202" mass="22598">MKIIGLTGGIGSGKSTTSSYLAQKGCPVIDADQVAREMVGPDSPVLKELTEAFGPEILLKDGSLDRKALADTAFSSKSEKEKLDSIMLRQIVQIVLRQLEEYRQEGRQLIALDAPLLFEAGLDQQADQIWIVDAEDEVRIQRVMERDGATRQQVEARINNQMSRQEQRQRAQKVLNNSTVPEDLYKQIDGLLEALNFEAVKK</sequence>
<keyword evidence="3 5" id="KW-0418">Kinase</keyword>
<comment type="function">
    <text evidence="3">Catalyzes the phosphorylation of the 3'-hydroxyl group of dephosphocoenzyme A to form coenzyme A.</text>
</comment>
<comment type="similarity">
    <text evidence="3">Belongs to the CoaE family.</text>
</comment>
<evidence type="ECO:0000256" key="1">
    <source>
        <dbReference type="ARBA" id="ARBA00022741"/>
    </source>
</evidence>
<dbReference type="GO" id="GO:0005524">
    <property type="term" value="F:ATP binding"/>
    <property type="evidence" value="ECO:0007669"/>
    <property type="project" value="UniProtKB-UniRule"/>
</dbReference>
<comment type="pathway">
    <text evidence="3">Cofactor biosynthesis; coenzyme A biosynthesis; CoA from (R)-pantothenate: step 5/5.</text>
</comment>
<dbReference type="PROSITE" id="PS51219">
    <property type="entry name" value="DPCK"/>
    <property type="match status" value="1"/>
</dbReference>
<dbReference type="Proteomes" id="UP000466848">
    <property type="component" value="Chromosome"/>
</dbReference>
<organism evidence="5 6">
    <name type="scientific">Aminipila butyrica</name>
    <dbReference type="NCBI Taxonomy" id="433296"/>
    <lineage>
        <taxon>Bacteria</taxon>
        <taxon>Bacillati</taxon>
        <taxon>Bacillota</taxon>
        <taxon>Clostridia</taxon>
        <taxon>Peptostreptococcales</taxon>
        <taxon>Anaerovoracaceae</taxon>
        <taxon>Aminipila</taxon>
    </lineage>
</organism>
<proteinExistence type="inferred from homology"/>
<keyword evidence="1 3" id="KW-0547">Nucleotide-binding</keyword>
<keyword evidence="6" id="KW-1185">Reference proteome</keyword>
<evidence type="ECO:0000256" key="2">
    <source>
        <dbReference type="ARBA" id="ARBA00022840"/>
    </source>
</evidence>
<dbReference type="SUPFAM" id="SSF52540">
    <property type="entry name" value="P-loop containing nucleoside triphosphate hydrolases"/>
    <property type="match status" value="1"/>
</dbReference>
<dbReference type="GO" id="GO:0004140">
    <property type="term" value="F:dephospho-CoA kinase activity"/>
    <property type="evidence" value="ECO:0007669"/>
    <property type="project" value="UniProtKB-UniRule"/>
</dbReference>
<reference evidence="5 6" key="1">
    <citation type="submission" date="2020-02" db="EMBL/GenBank/DDBJ databases">
        <authorList>
            <person name="Kim Y.B."/>
            <person name="Roh S.W."/>
        </authorList>
    </citation>
    <scope>NUCLEOTIDE SEQUENCE [LARGE SCALE GENOMIC DNA]</scope>
    <source>
        <strain evidence="5 6">DSM 103574</strain>
    </source>
</reference>
<dbReference type="KEGG" id="abut:Ami103574_09030"/>
<dbReference type="PANTHER" id="PTHR10695:SF46">
    <property type="entry name" value="BIFUNCTIONAL COENZYME A SYNTHASE-RELATED"/>
    <property type="match status" value="1"/>
</dbReference>
<dbReference type="EMBL" id="CP048649">
    <property type="protein sequence ID" value="QIB69463.1"/>
    <property type="molecule type" value="Genomic_DNA"/>
</dbReference>